<protein>
    <recommendedName>
        <fullName evidence="1">HTH luxR-type domain-containing protein</fullName>
    </recommendedName>
</protein>
<dbReference type="GO" id="GO:0003677">
    <property type="term" value="F:DNA binding"/>
    <property type="evidence" value="ECO:0007669"/>
    <property type="project" value="InterPro"/>
</dbReference>
<dbReference type="InterPro" id="IPR000073">
    <property type="entry name" value="AB_hydrolase_1"/>
</dbReference>
<sequence>MDRMTASFDALVSRLELAVDGWRGAEIIPFVVRPNGRVARMTAAAADGLILSPGEDLMALLNTAGRTTFETVVADGGPERLISARILPEERTALVGIKRTETGVLARALITFWRPEIGEALRRDFLLSETETEVARALFEGLRAKVIAEIRGRSTETIRSQVKAIFQKTNVSNVLEFAHIIYGLNAHPSVGAPVSAVVRSGEARVWHGAQWPVEVLCDGSPDGKPLLFMHGCLGGCRFVARARDRLASRFVIAPGRPNHGRTPETGSNWRTGPEVAAQQALSVLDSAGIRKTDLISYDIGAAGALTLAAMAPERIERVLIISCLPPMPNLSDLMAIPQQQRVFPVLSRISMRAGKALARLGGERLLEGGPEAFGSIVFAGSQADTAACKDPRVSEQFWRGHGWHTIQGPDGFFFDAALAGTAWHGTLCDLSVPVTFLHGEDDASAPLSKVNSLASHVGGTVVPVPRTGHTLVHARPELWLDLLENETFWCSRA</sequence>
<accession>A0A640W039</accession>
<evidence type="ECO:0000259" key="1">
    <source>
        <dbReference type="PROSITE" id="PS50043"/>
    </source>
</evidence>
<dbReference type="InterPro" id="IPR050471">
    <property type="entry name" value="AB_hydrolase"/>
</dbReference>
<dbReference type="InterPro" id="IPR029058">
    <property type="entry name" value="AB_hydrolase_fold"/>
</dbReference>
<dbReference type="SMART" id="SM00421">
    <property type="entry name" value="HTH_LUXR"/>
    <property type="match status" value="1"/>
</dbReference>
<dbReference type="EMBL" id="BLIV01000007">
    <property type="protein sequence ID" value="GFE51826.1"/>
    <property type="molecule type" value="Genomic_DNA"/>
</dbReference>
<dbReference type="AlphaFoldDB" id="A0A640W039"/>
<dbReference type="GO" id="GO:0006355">
    <property type="term" value="P:regulation of DNA-templated transcription"/>
    <property type="evidence" value="ECO:0007669"/>
    <property type="project" value="InterPro"/>
</dbReference>
<organism evidence="2 3">
    <name type="scientific">Roseobacter cerasinus</name>
    <dbReference type="NCBI Taxonomy" id="2602289"/>
    <lineage>
        <taxon>Bacteria</taxon>
        <taxon>Pseudomonadati</taxon>
        <taxon>Pseudomonadota</taxon>
        <taxon>Alphaproteobacteria</taxon>
        <taxon>Rhodobacterales</taxon>
        <taxon>Roseobacteraceae</taxon>
        <taxon>Roseobacter</taxon>
    </lineage>
</organism>
<feature type="domain" description="HTH luxR-type" evidence="1">
    <location>
        <begin position="120"/>
        <end position="185"/>
    </location>
</feature>
<proteinExistence type="predicted"/>
<dbReference type="SUPFAM" id="SSF53474">
    <property type="entry name" value="alpha/beta-Hydrolases"/>
    <property type="match status" value="1"/>
</dbReference>
<dbReference type="Pfam" id="PF00196">
    <property type="entry name" value="GerE"/>
    <property type="match status" value="1"/>
</dbReference>
<dbReference type="PANTHER" id="PTHR43433">
    <property type="entry name" value="HYDROLASE, ALPHA/BETA FOLD FAMILY PROTEIN"/>
    <property type="match status" value="1"/>
</dbReference>
<dbReference type="Proteomes" id="UP000436522">
    <property type="component" value="Unassembled WGS sequence"/>
</dbReference>
<keyword evidence="3" id="KW-1185">Reference proteome</keyword>
<gene>
    <name evidence="2" type="ORF">So717_35790</name>
</gene>
<dbReference type="Pfam" id="PF12697">
    <property type="entry name" value="Abhydrolase_6"/>
    <property type="match status" value="1"/>
</dbReference>
<name>A0A640W039_9RHOB</name>
<dbReference type="InterPro" id="IPR016032">
    <property type="entry name" value="Sig_transdc_resp-reg_C-effctor"/>
</dbReference>
<dbReference type="PROSITE" id="PS50043">
    <property type="entry name" value="HTH_LUXR_2"/>
    <property type="match status" value="1"/>
</dbReference>
<evidence type="ECO:0000313" key="2">
    <source>
        <dbReference type="EMBL" id="GFE51826.1"/>
    </source>
</evidence>
<dbReference type="Gene3D" id="1.10.10.10">
    <property type="entry name" value="Winged helix-like DNA-binding domain superfamily/Winged helix DNA-binding domain"/>
    <property type="match status" value="1"/>
</dbReference>
<dbReference type="InterPro" id="IPR036388">
    <property type="entry name" value="WH-like_DNA-bd_sf"/>
</dbReference>
<evidence type="ECO:0000313" key="3">
    <source>
        <dbReference type="Proteomes" id="UP000436522"/>
    </source>
</evidence>
<dbReference type="PANTHER" id="PTHR43433:SF5">
    <property type="entry name" value="AB HYDROLASE-1 DOMAIN-CONTAINING PROTEIN"/>
    <property type="match status" value="1"/>
</dbReference>
<reference evidence="2 3" key="1">
    <citation type="submission" date="2019-12" db="EMBL/GenBank/DDBJ databases">
        <title>Roseobacter cerasinus sp. nov., isolated from seawater around aquaculture.</title>
        <authorList>
            <person name="Muramatsu S."/>
            <person name="Takabe Y."/>
            <person name="Mori K."/>
            <person name="Takaichi S."/>
            <person name="Hanada S."/>
        </authorList>
    </citation>
    <scope>NUCLEOTIDE SEQUENCE [LARGE SCALE GENOMIC DNA]</scope>
    <source>
        <strain evidence="2 3">AI77</strain>
    </source>
</reference>
<dbReference type="Gene3D" id="3.40.50.1820">
    <property type="entry name" value="alpha/beta hydrolase"/>
    <property type="match status" value="1"/>
</dbReference>
<comment type="caution">
    <text evidence="2">The sequence shown here is derived from an EMBL/GenBank/DDBJ whole genome shotgun (WGS) entry which is preliminary data.</text>
</comment>
<dbReference type="SUPFAM" id="SSF46894">
    <property type="entry name" value="C-terminal effector domain of the bipartite response regulators"/>
    <property type="match status" value="1"/>
</dbReference>
<dbReference type="InterPro" id="IPR000792">
    <property type="entry name" value="Tscrpt_reg_LuxR_C"/>
</dbReference>